<dbReference type="HOGENOM" id="CLU_1461064_0_0_1"/>
<dbReference type="EMBL" id="KI968730">
    <property type="protein sequence ID" value="EUN27353.1"/>
    <property type="molecule type" value="Genomic_DNA"/>
</dbReference>
<feature type="region of interest" description="Disordered" evidence="1">
    <location>
        <begin position="1"/>
        <end position="35"/>
    </location>
</feature>
<proteinExistence type="predicted"/>
<accession>W7EA67</accession>
<feature type="compositionally biased region" description="Basic and acidic residues" evidence="1">
    <location>
        <begin position="171"/>
        <end position="185"/>
    </location>
</feature>
<organism evidence="2 3">
    <name type="scientific">Bipolaris victoriae (strain FI3)</name>
    <name type="common">Victoria blight of oats agent</name>
    <name type="synonym">Cochliobolus victoriae</name>
    <dbReference type="NCBI Taxonomy" id="930091"/>
    <lineage>
        <taxon>Eukaryota</taxon>
        <taxon>Fungi</taxon>
        <taxon>Dikarya</taxon>
        <taxon>Ascomycota</taxon>
        <taxon>Pezizomycotina</taxon>
        <taxon>Dothideomycetes</taxon>
        <taxon>Pleosporomycetidae</taxon>
        <taxon>Pleosporales</taxon>
        <taxon>Pleosporineae</taxon>
        <taxon>Pleosporaceae</taxon>
        <taxon>Bipolaris</taxon>
    </lineage>
</organism>
<dbReference type="GeneID" id="26256180"/>
<gene>
    <name evidence="2" type="ORF">COCVIDRAFT_37470</name>
</gene>
<dbReference type="AlphaFoldDB" id="W7EA67"/>
<dbReference type="RefSeq" id="XP_014556956.1">
    <property type="nucleotide sequence ID" value="XM_014701470.1"/>
</dbReference>
<feature type="compositionally biased region" description="Basic and acidic residues" evidence="1">
    <location>
        <begin position="8"/>
        <end position="23"/>
    </location>
</feature>
<keyword evidence="3" id="KW-1185">Reference proteome</keyword>
<feature type="region of interest" description="Disordered" evidence="1">
    <location>
        <begin position="159"/>
        <end position="185"/>
    </location>
</feature>
<protein>
    <submittedName>
        <fullName evidence="2">Uncharacterized protein</fullName>
    </submittedName>
</protein>
<evidence type="ECO:0000256" key="1">
    <source>
        <dbReference type="SAM" id="MobiDB-lite"/>
    </source>
</evidence>
<evidence type="ECO:0000313" key="3">
    <source>
        <dbReference type="Proteomes" id="UP000054337"/>
    </source>
</evidence>
<reference evidence="2 3" key="1">
    <citation type="journal article" date="2013" name="PLoS Genet.">
        <title>Comparative genome structure, secondary metabolite, and effector coding capacity across Cochliobolus pathogens.</title>
        <authorList>
            <person name="Condon B.J."/>
            <person name="Leng Y."/>
            <person name="Wu D."/>
            <person name="Bushley K.E."/>
            <person name="Ohm R.A."/>
            <person name="Otillar R."/>
            <person name="Martin J."/>
            <person name="Schackwitz W."/>
            <person name="Grimwood J."/>
            <person name="MohdZainudin N."/>
            <person name="Xue C."/>
            <person name="Wang R."/>
            <person name="Manning V.A."/>
            <person name="Dhillon B."/>
            <person name="Tu Z.J."/>
            <person name="Steffenson B.J."/>
            <person name="Salamov A."/>
            <person name="Sun H."/>
            <person name="Lowry S."/>
            <person name="LaButti K."/>
            <person name="Han J."/>
            <person name="Copeland A."/>
            <person name="Lindquist E."/>
            <person name="Barry K."/>
            <person name="Schmutz J."/>
            <person name="Baker S.E."/>
            <person name="Ciuffetti L.M."/>
            <person name="Grigoriev I.V."/>
            <person name="Zhong S."/>
            <person name="Turgeon B.G."/>
        </authorList>
    </citation>
    <scope>NUCLEOTIDE SEQUENCE [LARGE SCALE GENOMIC DNA]</scope>
    <source>
        <strain evidence="2 3">FI3</strain>
    </source>
</reference>
<evidence type="ECO:0000313" key="2">
    <source>
        <dbReference type="EMBL" id="EUN27353.1"/>
    </source>
</evidence>
<sequence>MTLAGRRRGNDQDRKRLSLDRVPARRARTSPAEARVGAARHTLPIAQSQMPPASLFPHNAGEGQMHRSLASLVACHLGHWPRQTPFSAAVWSQARPSISTHTRKKMKILRQLRRAMWNLVVPNATRSSPANRTYHGLVRYAALSRRPLTSSIACSRSTSVDRHLGSARGSHHLEHSITHSQRAER</sequence>
<name>W7EA67_BIPV3</name>
<dbReference type="Proteomes" id="UP000054337">
    <property type="component" value="Unassembled WGS sequence"/>
</dbReference>